<feature type="domain" description="Major facilitator superfamily (MFS) profile" evidence="5">
    <location>
        <begin position="11"/>
        <end position="387"/>
    </location>
</feature>
<evidence type="ECO:0000313" key="6">
    <source>
        <dbReference type="EMBL" id="TCT10007.1"/>
    </source>
</evidence>
<gene>
    <name evidence="6" type="ORF">EDC22_106202</name>
</gene>
<dbReference type="Gene3D" id="1.20.1250.20">
    <property type="entry name" value="MFS general substrate transporter like domains"/>
    <property type="match status" value="2"/>
</dbReference>
<dbReference type="RefSeq" id="WP_132806830.1">
    <property type="nucleotide sequence ID" value="NZ_SMAK01000006.1"/>
</dbReference>
<dbReference type="OrthoDB" id="9797524at2"/>
<dbReference type="PANTHER" id="PTHR23521:SF3">
    <property type="entry name" value="MFS TRANSPORTER"/>
    <property type="match status" value="1"/>
</dbReference>
<feature type="transmembrane region" description="Helical" evidence="4">
    <location>
        <begin position="337"/>
        <end position="356"/>
    </location>
</feature>
<feature type="transmembrane region" description="Helical" evidence="4">
    <location>
        <begin position="82"/>
        <end position="99"/>
    </location>
</feature>
<feature type="transmembrane region" description="Helical" evidence="4">
    <location>
        <begin position="304"/>
        <end position="325"/>
    </location>
</feature>
<keyword evidence="7" id="KW-1185">Reference proteome</keyword>
<feature type="transmembrane region" description="Helical" evidence="4">
    <location>
        <begin position="15"/>
        <end position="38"/>
    </location>
</feature>
<sequence>MQPARSAPVTELRHLDLAAVLAVIGAFALSMGYAYPAIALTMQARGLSETVIGVLAAVQGFGVLASALLLPAMTHRFGAWRLVTVSLTATAATIALLGVTDRLEAWFVLRFLLGCGANVLFVTCEVWINVLAPDAVRGRIIGIYTTVISAMFAIGPLLVPLIGYEGLRGFGTVAVLFLLLGLPVLRLKAAQAPTEKAPFSEYPRVVAAIPVLLMAVATFSFFDGAVLALWVVYGVGRELTGSGAALSLAVLVAGNIVLQFPIGWLADRMSRRLLLGLLSALACAGALLLPQFSLSHPLTHVFLFFWGAIGFGVYTIAVTLIGQYLTGSRLVAANSAFGIMWGIGSMLGPVAAGAAMERFGGTGLPLSIAVAYALLTLLAAAMPPIRDSLRRLERQRP</sequence>
<dbReference type="EMBL" id="SMAK01000006">
    <property type="protein sequence ID" value="TCT10007.1"/>
    <property type="molecule type" value="Genomic_DNA"/>
</dbReference>
<dbReference type="AlphaFoldDB" id="A0A4R3MD79"/>
<dbReference type="InterPro" id="IPR036259">
    <property type="entry name" value="MFS_trans_sf"/>
</dbReference>
<keyword evidence="3 4" id="KW-0472">Membrane</keyword>
<dbReference type="GO" id="GO:0005886">
    <property type="term" value="C:plasma membrane"/>
    <property type="evidence" value="ECO:0007669"/>
    <property type="project" value="TreeGrafter"/>
</dbReference>
<evidence type="ECO:0000313" key="7">
    <source>
        <dbReference type="Proteomes" id="UP000295678"/>
    </source>
</evidence>
<protein>
    <submittedName>
        <fullName evidence="6">Putative MFS family arabinose efflux permease</fullName>
    </submittedName>
</protein>
<evidence type="ECO:0000256" key="2">
    <source>
        <dbReference type="ARBA" id="ARBA00022989"/>
    </source>
</evidence>
<dbReference type="InterPro" id="IPR011701">
    <property type="entry name" value="MFS"/>
</dbReference>
<feature type="transmembrane region" description="Helical" evidence="4">
    <location>
        <begin position="273"/>
        <end position="292"/>
    </location>
</feature>
<feature type="transmembrane region" description="Helical" evidence="4">
    <location>
        <begin position="362"/>
        <end position="382"/>
    </location>
</feature>
<feature type="transmembrane region" description="Helical" evidence="4">
    <location>
        <begin position="245"/>
        <end position="266"/>
    </location>
</feature>
<dbReference type="InterPro" id="IPR047200">
    <property type="entry name" value="MFS_YcaD-like"/>
</dbReference>
<reference evidence="6 7" key="1">
    <citation type="submission" date="2019-03" db="EMBL/GenBank/DDBJ databases">
        <title>Genomic Encyclopedia of Type Strains, Phase IV (KMG-IV): sequencing the most valuable type-strain genomes for metagenomic binning, comparative biology and taxonomic classification.</title>
        <authorList>
            <person name="Goeker M."/>
        </authorList>
    </citation>
    <scope>NUCLEOTIDE SEQUENCE [LARGE SCALE GENOMIC DNA]</scope>
    <source>
        <strain evidence="6 7">DSM 19345</strain>
    </source>
</reference>
<dbReference type="PANTHER" id="PTHR23521">
    <property type="entry name" value="TRANSPORTER MFS SUPERFAMILY"/>
    <property type="match status" value="1"/>
</dbReference>
<proteinExistence type="predicted"/>
<name>A0A4R3MD79_9HYPH</name>
<feature type="transmembrane region" description="Helical" evidence="4">
    <location>
        <begin position="140"/>
        <end position="161"/>
    </location>
</feature>
<feature type="transmembrane region" description="Helical" evidence="4">
    <location>
        <begin position="205"/>
        <end position="233"/>
    </location>
</feature>
<accession>A0A4R3MD79</accession>
<dbReference type="SUPFAM" id="SSF103473">
    <property type="entry name" value="MFS general substrate transporter"/>
    <property type="match status" value="1"/>
</dbReference>
<evidence type="ECO:0000256" key="3">
    <source>
        <dbReference type="ARBA" id="ARBA00023136"/>
    </source>
</evidence>
<evidence type="ECO:0000256" key="1">
    <source>
        <dbReference type="ARBA" id="ARBA00022692"/>
    </source>
</evidence>
<feature type="transmembrane region" description="Helical" evidence="4">
    <location>
        <begin position="50"/>
        <end position="70"/>
    </location>
</feature>
<comment type="caution">
    <text evidence="6">The sequence shown here is derived from an EMBL/GenBank/DDBJ whole genome shotgun (WGS) entry which is preliminary data.</text>
</comment>
<keyword evidence="1 4" id="KW-0812">Transmembrane</keyword>
<evidence type="ECO:0000259" key="5">
    <source>
        <dbReference type="PROSITE" id="PS50850"/>
    </source>
</evidence>
<dbReference type="Proteomes" id="UP000295678">
    <property type="component" value="Unassembled WGS sequence"/>
</dbReference>
<feature type="transmembrane region" description="Helical" evidence="4">
    <location>
        <begin position="105"/>
        <end position="128"/>
    </location>
</feature>
<dbReference type="PROSITE" id="PS50850">
    <property type="entry name" value="MFS"/>
    <property type="match status" value="1"/>
</dbReference>
<dbReference type="GO" id="GO:0022857">
    <property type="term" value="F:transmembrane transporter activity"/>
    <property type="evidence" value="ECO:0007669"/>
    <property type="project" value="InterPro"/>
</dbReference>
<dbReference type="Pfam" id="PF07690">
    <property type="entry name" value="MFS_1"/>
    <property type="match status" value="1"/>
</dbReference>
<evidence type="ECO:0000256" key="4">
    <source>
        <dbReference type="SAM" id="Phobius"/>
    </source>
</evidence>
<dbReference type="CDD" id="cd17477">
    <property type="entry name" value="MFS_YcaD_like"/>
    <property type="match status" value="1"/>
</dbReference>
<keyword evidence="2 4" id="KW-1133">Transmembrane helix</keyword>
<dbReference type="InterPro" id="IPR020846">
    <property type="entry name" value="MFS_dom"/>
</dbReference>
<feature type="transmembrane region" description="Helical" evidence="4">
    <location>
        <begin position="167"/>
        <end position="185"/>
    </location>
</feature>
<organism evidence="6 7">
    <name type="scientific">Tepidamorphus gemmatus</name>
    <dbReference type="NCBI Taxonomy" id="747076"/>
    <lineage>
        <taxon>Bacteria</taxon>
        <taxon>Pseudomonadati</taxon>
        <taxon>Pseudomonadota</taxon>
        <taxon>Alphaproteobacteria</taxon>
        <taxon>Hyphomicrobiales</taxon>
        <taxon>Tepidamorphaceae</taxon>
        <taxon>Tepidamorphus</taxon>
    </lineage>
</organism>